<dbReference type="InterPro" id="IPR024078">
    <property type="entry name" value="LmbE-like_dom_sf"/>
</dbReference>
<dbReference type="Gene3D" id="2.40.128.340">
    <property type="match status" value="1"/>
</dbReference>
<dbReference type="EMBL" id="JFHE01000001">
    <property type="protein sequence ID" value="KDR37364.1"/>
    <property type="molecule type" value="Genomic_DNA"/>
</dbReference>
<dbReference type="eggNOG" id="COG2120">
    <property type="taxonomic scope" value="Bacteria"/>
</dbReference>
<evidence type="ECO:0000256" key="1">
    <source>
        <dbReference type="ARBA" id="ARBA00022729"/>
    </source>
</evidence>
<dbReference type="InterPro" id="IPR035992">
    <property type="entry name" value="Ricin_B-like_lectins"/>
</dbReference>
<evidence type="ECO:0000313" key="3">
    <source>
        <dbReference type="EMBL" id="KDR37364.1"/>
    </source>
</evidence>
<dbReference type="PROSITE" id="PS50231">
    <property type="entry name" value="RICIN_B_LECTIN"/>
    <property type="match status" value="1"/>
</dbReference>
<dbReference type="InterPro" id="IPR013517">
    <property type="entry name" value="FG-GAP"/>
</dbReference>
<dbReference type="PANTHER" id="PTHR46580">
    <property type="entry name" value="SENSOR KINASE-RELATED"/>
    <property type="match status" value="1"/>
</dbReference>
<dbReference type="SUPFAM" id="SSF69318">
    <property type="entry name" value="Integrin alpha N-terminal domain"/>
    <property type="match status" value="1"/>
</dbReference>
<sequence>MRRGIRTTWLESACLLLMCAFFSLFVPVQAHAAAASPDCHAGTLITVVAHLDDDLLFVDPGISDKLDAGWCITTVHIVGGANGAKFDYVLLRETGTKLAYARMAGVPDEWRESTVTFAGKPVHQLVLAQQPRVKLLELRLPGGGVRGGKVPLGLLWDRGQTLTTYPLNADGTAPTSYDRASLIATLRAILADATEIYTLNPDTVAFMEHPDHIYAARMTRTAAQGLKRSLPIGYHVTYPTGGLPKNLDAADTLRKRDVVGSYFAVDGNDAGHVFGEYMWDGNWVARRYWSAARTSDAGPDFQLRPFQLVNEYSSRCLASGGAGNAPRLGACSGDASQNWFWKQLPATPGEKNDALLVNASTRACIAERDSGLVEEACDAKSAAQRWTPWDFGFVYTPLNHCLGEKNGTLTAGRCSLLTAEYRWSPSPQTVWTDTRQEGALYGDVRGAGRDSTVYVQRRKDGPGFNVWVAEMSRIDQAAPWYLNAVPFDPKATAPTCQGDTLCFDSARFLLADFDGDGRADLMVVTPRNGGTAFWLLRSAGTHFEAPRLWRQTSAAWTPDIAQQYIAGDFNGDGRADVVIAQKRKDAGLDLWMLDSAAPPALWLEARELDAGARFLPARVAGSPKAGLIAMENVDGALALSPLASTGSAFTARYRTNVYPQLRAASVKVAAGDIDGDGVDDLAVLEPRGDASGTRVFTIKGGRVFGPAQKTATLRDTSYADSMPALIRRNEHDNHATLMLFRRANALLKEFYFTGGAPSLAGYDIDTSFRLGPVQIWGDLPGLFSESLWTKTLAYWSR</sequence>
<reference evidence="3 4" key="1">
    <citation type="submission" date="2014-03" db="EMBL/GenBank/DDBJ databases">
        <title>Draft Genome Sequences of Four Burkholderia Strains.</title>
        <authorList>
            <person name="Liu X.Y."/>
            <person name="Li C.X."/>
            <person name="Xu J.H."/>
        </authorList>
    </citation>
    <scope>NUCLEOTIDE SEQUENCE [LARGE SCALE GENOMIC DNA]</scope>
    <source>
        <strain evidence="3 4">R27</strain>
    </source>
</reference>
<feature type="chain" id="PRO_5001667015" evidence="2">
    <location>
        <begin position="33"/>
        <end position="797"/>
    </location>
</feature>
<proteinExistence type="predicted"/>
<comment type="caution">
    <text evidence="3">The sequence shown here is derived from an EMBL/GenBank/DDBJ whole genome shotgun (WGS) entry which is preliminary data.</text>
</comment>
<dbReference type="Pfam" id="PF01839">
    <property type="entry name" value="FG-GAP"/>
    <property type="match status" value="1"/>
</dbReference>
<gene>
    <name evidence="3" type="ORF">BG57_01775</name>
</gene>
<dbReference type="Gene3D" id="2.80.10.50">
    <property type="match status" value="1"/>
</dbReference>
<dbReference type="AlphaFoldDB" id="A0A069PBZ3"/>
<dbReference type="Pfam" id="PF13517">
    <property type="entry name" value="FG-GAP_3"/>
    <property type="match status" value="1"/>
</dbReference>
<name>A0A069PBZ3_9BURK</name>
<dbReference type="SUPFAM" id="SSF50370">
    <property type="entry name" value="Ricin B-like lectins"/>
    <property type="match status" value="1"/>
</dbReference>
<evidence type="ECO:0000256" key="2">
    <source>
        <dbReference type="SAM" id="SignalP"/>
    </source>
</evidence>
<organism evidence="3 4">
    <name type="scientific">Caballeronia grimmiae</name>
    <dbReference type="NCBI Taxonomy" id="1071679"/>
    <lineage>
        <taxon>Bacteria</taxon>
        <taxon>Pseudomonadati</taxon>
        <taxon>Pseudomonadota</taxon>
        <taxon>Betaproteobacteria</taxon>
        <taxon>Burkholderiales</taxon>
        <taxon>Burkholderiaceae</taxon>
        <taxon>Caballeronia</taxon>
    </lineage>
</organism>
<dbReference type="STRING" id="1071679.BG57_01775"/>
<dbReference type="SUPFAM" id="SSF102588">
    <property type="entry name" value="LmbE-like"/>
    <property type="match status" value="1"/>
</dbReference>
<dbReference type="InterPro" id="IPR028994">
    <property type="entry name" value="Integrin_alpha_N"/>
</dbReference>
<keyword evidence="1 2" id="KW-0732">Signal</keyword>
<protein>
    <submittedName>
        <fullName evidence="3">Uncharacterized protein</fullName>
    </submittedName>
</protein>
<dbReference type="Gene3D" id="3.40.50.10320">
    <property type="entry name" value="LmbE-like"/>
    <property type="match status" value="1"/>
</dbReference>
<evidence type="ECO:0000313" key="4">
    <source>
        <dbReference type="Proteomes" id="UP000027439"/>
    </source>
</evidence>
<accession>A0A069PBZ3</accession>
<dbReference type="Proteomes" id="UP000027439">
    <property type="component" value="Unassembled WGS sequence"/>
</dbReference>
<feature type="signal peptide" evidence="2">
    <location>
        <begin position="1"/>
        <end position="32"/>
    </location>
</feature>